<name>U7V9L1_9FUSO</name>
<feature type="domain" description="TonB-dependent receptor plug" evidence="12">
    <location>
        <begin position="48"/>
        <end position="151"/>
    </location>
</feature>
<dbReference type="AlphaFoldDB" id="U7V9L1"/>
<keyword evidence="4 9" id="KW-0812">Transmembrane</keyword>
<dbReference type="PATRIC" id="fig|1319815.3.peg.2179"/>
<evidence type="ECO:0000256" key="2">
    <source>
        <dbReference type="ARBA" id="ARBA00022448"/>
    </source>
</evidence>
<keyword evidence="13" id="KW-0675">Receptor</keyword>
<dbReference type="InterPro" id="IPR010917">
    <property type="entry name" value="TonB_rcpt_CS"/>
</dbReference>
<evidence type="ECO:0000256" key="6">
    <source>
        <dbReference type="ARBA" id="ARBA00023077"/>
    </source>
</evidence>
<evidence type="ECO:0000256" key="3">
    <source>
        <dbReference type="ARBA" id="ARBA00022452"/>
    </source>
</evidence>
<dbReference type="Proteomes" id="UP000017081">
    <property type="component" value="Unassembled WGS sequence"/>
</dbReference>
<evidence type="ECO:0000313" key="14">
    <source>
        <dbReference type="Proteomes" id="UP000017081"/>
    </source>
</evidence>
<dbReference type="STRING" id="1319815.HMPREF0202_02264"/>
<dbReference type="EMBL" id="AXZF01000105">
    <property type="protein sequence ID" value="ERT67829.1"/>
    <property type="molecule type" value="Genomic_DNA"/>
</dbReference>
<evidence type="ECO:0000256" key="8">
    <source>
        <dbReference type="ARBA" id="ARBA00023237"/>
    </source>
</evidence>
<dbReference type="Pfam" id="PF00593">
    <property type="entry name" value="TonB_dep_Rec_b-barrel"/>
    <property type="match status" value="1"/>
</dbReference>
<evidence type="ECO:0000256" key="1">
    <source>
        <dbReference type="ARBA" id="ARBA00004571"/>
    </source>
</evidence>
<evidence type="ECO:0000256" key="10">
    <source>
        <dbReference type="RuleBase" id="RU003357"/>
    </source>
</evidence>
<evidence type="ECO:0000256" key="5">
    <source>
        <dbReference type="ARBA" id="ARBA00022729"/>
    </source>
</evidence>
<dbReference type="PROSITE" id="PS52016">
    <property type="entry name" value="TONB_DEPENDENT_REC_3"/>
    <property type="match status" value="1"/>
</dbReference>
<dbReference type="InterPro" id="IPR012910">
    <property type="entry name" value="Plug_dom"/>
</dbReference>
<keyword evidence="7 9" id="KW-0472">Membrane</keyword>
<evidence type="ECO:0000259" key="12">
    <source>
        <dbReference type="Pfam" id="PF07715"/>
    </source>
</evidence>
<dbReference type="HOGENOM" id="CLU_008287_18_3_0"/>
<keyword evidence="2 9" id="KW-0813">Transport</keyword>
<dbReference type="eggNOG" id="COG4772">
    <property type="taxonomic scope" value="Bacteria"/>
</dbReference>
<proteinExistence type="inferred from homology"/>
<feature type="domain" description="TonB-dependent receptor-like beta-barrel" evidence="11">
    <location>
        <begin position="252"/>
        <end position="711"/>
    </location>
</feature>
<dbReference type="PROSITE" id="PS01156">
    <property type="entry name" value="TONB_DEPENDENT_REC_2"/>
    <property type="match status" value="1"/>
</dbReference>
<evidence type="ECO:0000256" key="4">
    <source>
        <dbReference type="ARBA" id="ARBA00022692"/>
    </source>
</evidence>
<protein>
    <submittedName>
        <fullName evidence="13">TonB-dependent receptor</fullName>
    </submittedName>
</protein>
<comment type="subcellular location">
    <subcellularLocation>
        <location evidence="1 9">Cell outer membrane</location>
        <topology evidence="1 9">Multi-pass membrane protein</topology>
    </subcellularLocation>
</comment>
<comment type="similarity">
    <text evidence="9 10">Belongs to the TonB-dependent receptor family.</text>
</comment>
<gene>
    <name evidence="13" type="ORF">HMPREF0202_02264</name>
</gene>
<dbReference type="Gene3D" id="2.40.170.20">
    <property type="entry name" value="TonB-dependent receptor, beta-barrel domain"/>
    <property type="match status" value="1"/>
</dbReference>
<dbReference type="GO" id="GO:0015344">
    <property type="term" value="F:siderophore uptake transmembrane transporter activity"/>
    <property type="evidence" value="ECO:0007669"/>
    <property type="project" value="TreeGrafter"/>
</dbReference>
<keyword evidence="8 9" id="KW-0998">Cell outer membrane</keyword>
<dbReference type="Pfam" id="PF07715">
    <property type="entry name" value="Plug"/>
    <property type="match status" value="1"/>
</dbReference>
<dbReference type="RefSeq" id="WP_023051796.1">
    <property type="nucleotide sequence ID" value="NZ_CP173062.2"/>
</dbReference>
<dbReference type="InterPro" id="IPR037066">
    <property type="entry name" value="Plug_dom_sf"/>
</dbReference>
<keyword evidence="14" id="KW-1185">Reference proteome</keyword>
<dbReference type="GO" id="GO:0044718">
    <property type="term" value="P:siderophore transmembrane transport"/>
    <property type="evidence" value="ECO:0007669"/>
    <property type="project" value="TreeGrafter"/>
</dbReference>
<keyword evidence="5" id="KW-0732">Signal</keyword>
<organism evidence="13 14">
    <name type="scientific">Cetobacterium somerae ATCC BAA-474</name>
    <dbReference type="NCBI Taxonomy" id="1319815"/>
    <lineage>
        <taxon>Bacteria</taxon>
        <taxon>Fusobacteriati</taxon>
        <taxon>Fusobacteriota</taxon>
        <taxon>Fusobacteriia</taxon>
        <taxon>Fusobacteriales</taxon>
        <taxon>Fusobacteriaceae</taxon>
        <taxon>Cetobacterium</taxon>
    </lineage>
</organism>
<dbReference type="PANTHER" id="PTHR30069">
    <property type="entry name" value="TONB-DEPENDENT OUTER MEMBRANE RECEPTOR"/>
    <property type="match status" value="1"/>
</dbReference>
<evidence type="ECO:0000313" key="13">
    <source>
        <dbReference type="EMBL" id="ERT67829.1"/>
    </source>
</evidence>
<dbReference type="InterPro" id="IPR036942">
    <property type="entry name" value="Beta-barrel_TonB_sf"/>
</dbReference>
<keyword evidence="3 9" id="KW-1134">Transmembrane beta strand</keyword>
<dbReference type="SUPFAM" id="SSF56935">
    <property type="entry name" value="Porins"/>
    <property type="match status" value="1"/>
</dbReference>
<evidence type="ECO:0000256" key="9">
    <source>
        <dbReference type="PROSITE-ProRule" id="PRU01360"/>
    </source>
</evidence>
<dbReference type="PANTHER" id="PTHR30069:SF27">
    <property type="entry name" value="BLL4766 PROTEIN"/>
    <property type="match status" value="1"/>
</dbReference>
<evidence type="ECO:0000256" key="7">
    <source>
        <dbReference type="ARBA" id="ARBA00023136"/>
    </source>
</evidence>
<keyword evidence="6 10" id="KW-0798">TonB box</keyword>
<sequence length="741" mass="83905">MKKYLFVMCLAFCANSYSDDIGVVELQTSHITDNTRTGGSIFNVVESKNTTIITQEKIQEKKYENVEAILREAPGVIVQNTAFGPRIDMRGSGEKSLSRVKVMVDGISINPTEESMASLPINSIPVESIKKIEIIPGGGATLYGSGTVGGVINISTNSNTTKNNFFMDLNYGSFDDRDLGFAGGYNVTKDLYVNYGFNYSNSEGYREDEEKENKIFLGGFDYKISDKHKIRYQGRRGNEKDNGTNEVSKKILEINRRAPGLNLDVDTKSESNVFDYEYRATDKLLFGASFFNQKQERDISTESVDDILIELSSRKYSDVRSYYNFYDVKSLMSAKFKEEKNGVKLKTKYEYDKGELILGYDYTKANVKRDSNVTSEILKTYYNEYGMYVALSPEDRKAVTNKVKINLTKESHGIYAFNKYNLTNKLDLTTGVRGEYTKYTGSRINGPNEMPLINPKIQTIETDRKMENYAGELGLLYKYRDTGNFYTRYERGFITPFPSQLTDKIHDKKLASDKSVGFFVPPNVNVSSIYVDNHLKAETTNTIELGVRDYIYDSYASLTFFATDTDNEIVLIQSGVTNPAIKRWQYKNIGKTRRLGLEAETEQYLGKFTFNESLTFIDAKTLKGNEKAQIKKGDKVPLVPKVKLTLGTKYSLTDNLSLNGTYTYISSKEGREMSEEDKSFSYKIDGYGVLDVGVTYKLDEYSSVRAGIKNLASTKYNLRETSIEAVPAPERNYYIGLNVKF</sequence>
<reference evidence="13 14" key="1">
    <citation type="submission" date="2013-08" db="EMBL/GenBank/DDBJ databases">
        <authorList>
            <person name="Weinstock G."/>
            <person name="Sodergren E."/>
            <person name="Wylie T."/>
            <person name="Fulton L."/>
            <person name="Fulton R."/>
            <person name="Fronick C."/>
            <person name="O'Laughlin M."/>
            <person name="Godfrey J."/>
            <person name="Miner T."/>
            <person name="Herter B."/>
            <person name="Appelbaum E."/>
            <person name="Cordes M."/>
            <person name="Lek S."/>
            <person name="Wollam A."/>
            <person name="Pepin K.H."/>
            <person name="Palsikar V.B."/>
            <person name="Mitreva M."/>
            <person name="Wilson R.K."/>
        </authorList>
    </citation>
    <scope>NUCLEOTIDE SEQUENCE [LARGE SCALE GENOMIC DNA]</scope>
    <source>
        <strain evidence="13 14">ATCC BAA-474</strain>
    </source>
</reference>
<comment type="caution">
    <text evidence="13">The sequence shown here is derived from an EMBL/GenBank/DDBJ whole genome shotgun (WGS) entry which is preliminary data.</text>
</comment>
<evidence type="ECO:0000259" key="11">
    <source>
        <dbReference type="Pfam" id="PF00593"/>
    </source>
</evidence>
<dbReference type="Gene3D" id="2.170.130.10">
    <property type="entry name" value="TonB-dependent receptor, plug domain"/>
    <property type="match status" value="1"/>
</dbReference>
<dbReference type="CDD" id="cd01347">
    <property type="entry name" value="ligand_gated_channel"/>
    <property type="match status" value="1"/>
</dbReference>
<dbReference type="InterPro" id="IPR000531">
    <property type="entry name" value="Beta-barrel_TonB"/>
</dbReference>
<dbReference type="GO" id="GO:0009279">
    <property type="term" value="C:cell outer membrane"/>
    <property type="evidence" value="ECO:0007669"/>
    <property type="project" value="UniProtKB-SubCell"/>
</dbReference>
<dbReference type="InterPro" id="IPR039426">
    <property type="entry name" value="TonB-dep_rcpt-like"/>
</dbReference>
<accession>U7V9L1</accession>